<accession>A0ABR4EEG2</accession>
<evidence type="ECO:0000313" key="4">
    <source>
        <dbReference type="Proteomes" id="UP001600888"/>
    </source>
</evidence>
<dbReference type="Proteomes" id="UP001600888">
    <property type="component" value="Unassembled WGS sequence"/>
</dbReference>
<feature type="region of interest" description="Disordered" evidence="1">
    <location>
        <begin position="393"/>
        <end position="496"/>
    </location>
</feature>
<name>A0ABR4EEG2_9PEZI</name>
<comment type="caution">
    <text evidence="3">The sequence shown here is derived from an EMBL/GenBank/DDBJ whole genome shotgun (WGS) entry which is preliminary data.</text>
</comment>
<dbReference type="InterPro" id="IPR003615">
    <property type="entry name" value="HNH_nuc"/>
</dbReference>
<reference evidence="3 4" key="1">
    <citation type="submission" date="2024-03" db="EMBL/GenBank/DDBJ databases">
        <title>A high-quality draft genome sequence of Diaporthe vaccinii, a causative agent of upright dieback and viscid rot disease in cranberry plants.</title>
        <authorList>
            <person name="Sarrasin M."/>
            <person name="Lang B.F."/>
            <person name="Burger G."/>
        </authorList>
    </citation>
    <scope>NUCLEOTIDE SEQUENCE [LARGE SCALE GENOMIC DNA]</scope>
    <source>
        <strain evidence="3 4">IS7</strain>
    </source>
</reference>
<feature type="compositionally biased region" description="Polar residues" evidence="1">
    <location>
        <begin position="437"/>
        <end position="451"/>
    </location>
</feature>
<feature type="compositionally biased region" description="Pro residues" evidence="1">
    <location>
        <begin position="147"/>
        <end position="166"/>
    </location>
</feature>
<evidence type="ECO:0000256" key="1">
    <source>
        <dbReference type="SAM" id="MobiDB-lite"/>
    </source>
</evidence>
<evidence type="ECO:0000313" key="3">
    <source>
        <dbReference type="EMBL" id="KAL2280838.1"/>
    </source>
</evidence>
<evidence type="ECO:0000259" key="2">
    <source>
        <dbReference type="Pfam" id="PF13391"/>
    </source>
</evidence>
<organism evidence="3 4">
    <name type="scientific">Diaporthe vaccinii</name>
    <dbReference type="NCBI Taxonomy" id="105482"/>
    <lineage>
        <taxon>Eukaryota</taxon>
        <taxon>Fungi</taxon>
        <taxon>Dikarya</taxon>
        <taxon>Ascomycota</taxon>
        <taxon>Pezizomycotina</taxon>
        <taxon>Sordariomycetes</taxon>
        <taxon>Sordariomycetidae</taxon>
        <taxon>Diaporthales</taxon>
        <taxon>Diaporthaceae</taxon>
        <taxon>Diaporthe</taxon>
        <taxon>Diaporthe eres species complex</taxon>
    </lineage>
</organism>
<keyword evidence="4" id="KW-1185">Reference proteome</keyword>
<sequence length="496" mass="55519">MADNADDGVRLKSPAAFPPCISEPTKIEFLHPHYSGPDALFRLPRLDSTSSVPSGVHYRTALLACQIVANNAFHGYLATDRDGEARVTVSRDDDLLTHDKYWFIADANNPRDNYPVVPRFEDWLFPLDGFQCLQWRRPKVPDQDQVQPPPDQPVPPTAAQMPPPLLRPSTEPTHATSAKTRRCIISNVSYLIQSSHIIPQASESWFSRNYMEKFGGDKLGIHTPLNRVDMRHDLHNAWDRHMFALVPKQSELVVHVLDCSSGYGTCEFAAQWHNVMVRRAALDQVADEYLFAKFAQAIFASLKPFITRGFSRRIARLKASTDGDWKLSVDKVTGDVLKKEYGGGGTVRSSSASSGSRKRSHSQATQGDSNDAPDDHLGKTAHYRVHEWIQDQDDARDDPPSAWHPARHGEDLETEAERDRGRPRKRRFVSPRRDQTSDTLPSLVTDDNTSLDAHDPANFGDAASQPQPRYTLPPTTRAKSASEGREEYKSIPDVGG</sequence>
<feature type="region of interest" description="Disordered" evidence="1">
    <location>
        <begin position="140"/>
        <end position="178"/>
    </location>
</feature>
<feature type="domain" description="HNH nuclease" evidence="2">
    <location>
        <begin position="183"/>
        <end position="245"/>
    </location>
</feature>
<protein>
    <recommendedName>
        <fullName evidence="2">HNH nuclease domain-containing protein</fullName>
    </recommendedName>
</protein>
<feature type="compositionally biased region" description="Basic and acidic residues" evidence="1">
    <location>
        <begin position="480"/>
        <end position="490"/>
    </location>
</feature>
<dbReference type="Pfam" id="PF13391">
    <property type="entry name" value="HNH_2"/>
    <property type="match status" value="1"/>
</dbReference>
<proteinExistence type="predicted"/>
<feature type="compositionally biased region" description="Polar residues" evidence="1">
    <location>
        <begin position="464"/>
        <end position="479"/>
    </location>
</feature>
<dbReference type="EMBL" id="JBAWTH010000063">
    <property type="protein sequence ID" value="KAL2280838.1"/>
    <property type="molecule type" value="Genomic_DNA"/>
</dbReference>
<gene>
    <name evidence="3" type="ORF">FJTKL_12338</name>
</gene>
<feature type="compositionally biased region" description="Basic and acidic residues" evidence="1">
    <location>
        <begin position="407"/>
        <end position="420"/>
    </location>
</feature>
<feature type="region of interest" description="Disordered" evidence="1">
    <location>
        <begin position="340"/>
        <end position="377"/>
    </location>
</feature>
<feature type="compositionally biased region" description="Basic residues" evidence="1">
    <location>
        <begin position="421"/>
        <end position="430"/>
    </location>
</feature>